<dbReference type="EMBL" id="JH000016">
    <property type="protein sequence ID" value="EGW01476.1"/>
    <property type="molecule type" value="Genomic_DNA"/>
</dbReference>
<gene>
    <name evidence="1" type="ORF">I79_000821</name>
</gene>
<accession>G3GT47</accession>
<dbReference type="Proteomes" id="UP000001075">
    <property type="component" value="Unassembled WGS sequence"/>
</dbReference>
<dbReference type="AlphaFoldDB" id="G3GT47"/>
<organism evidence="1 2">
    <name type="scientific">Cricetulus griseus</name>
    <name type="common">Chinese hamster</name>
    <name type="synonym">Cricetulus barabensis griseus</name>
    <dbReference type="NCBI Taxonomy" id="10029"/>
    <lineage>
        <taxon>Eukaryota</taxon>
        <taxon>Metazoa</taxon>
        <taxon>Chordata</taxon>
        <taxon>Craniata</taxon>
        <taxon>Vertebrata</taxon>
        <taxon>Euteleostomi</taxon>
        <taxon>Mammalia</taxon>
        <taxon>Eutheria</taxon>
        <taxon>Euarchontoglires</taxon>
        <taxon>Glires</taxon>
        <taxon>Rodentia</taxon>
        <taxon>Myomorpha</taxon>
        <taxon>Muroidea</taxon>
        <taxon>Cricetidae</taxon>
        <taxon>Cricetinae</taxon>
        <taxon>Cricetulus</taxon>
    </lineage>
</organism>
<reference evidence="2" key="1">
    <citation type="journal article" date="2011" name="Nat. Biotechnol.">
        <title>The genomic sequence of the Chinese hamster ovary (CHO)-K1 cell line.</title>
        <authorList>
            <person name="Xu X."/>
            <person name="Nagarajan H."/>
            <person name="Lewis N.E."/>
            <person name="Pan S."/>
            <person name="Cai Z."/>
            <person name="Liu X."/>
            <person name="Chen W."/>
            <person name="Xie M."/>
            <person name="Wang W."/>
            <person name="Hammond S."/>
            <person name="Andersen M.R."/>
            <person name="Neff N."/>
            <person name="Passarelli B."/>
            <person name="Koh W."/>
            <person name="Fan H.C."/>
            <person name="Wang J."/>
            <person name="Gui Y."/>
            <person name="Lee K.H."/>
            <person name="Betenbaugh M.J."/>
            <person name="Quake S.R."/>
            <person name="Famili I."/>
            <person name="Palsson B.O."/>
            <person name="Wang J."/>
        </authorList>
    </citation>
    <scope>NUCLEOTIDE SEQUENCE [LARGE SCALE GENOMIC DNA]</scope>
    <source>
        <strain evidence="2">CHO K1 cell line</strain>
    </source>
</reference>
<evidence type="ECO:0000313" key="1">
    <source>
        <dbReference type="EMBL" id="EGW01476.1"/>
    </source>
</evidence>
<name>G3GT47_CRIGR</name>
<dbReference type="InParanoid" id="G3GT47"/>
<proteinExistence type="predicted"/>
<sequence length="54" mass="5881">MANASWSSSLLASHWDYLQCLAGRHLDPPLGGTLMFLLHPKSDLLKFPCGPQAS</sequence>
<evidence type="ECO:0000313" key="2">
    <source>
        <dbReference type="Proteomes" id="UP000001075"/>
    </source>
</evidence>
<protein>
    <submittedName>
        <fullName evidence="1">Uncharacterized protein</fullName>
    </submittedName>
</protein>